<dbReference type="EMBL" id="JBHSDR010000006">
    <property type="protein sequence ID" value="MFC4296098.1"/>
    <property type="molecule type" value="Genomic_DNA"/>
</dbReference>
<feature type="domain" description="DUF5801" evidence="2">
    <location>
        <begin position="1395"/>
        <end position="1551"/>
    </location>
</feature>
<name>A0ABV8RSE9_9SPHN</name>
<dbReference type="InterPro" id="IPR043824">
    <property type="entry name" value="DUF5801"/>
</dbReference>
<feature type="region of interest" description="Disordered" evidence="1">
    <location>
        <begin position="3867"/>
        <end position="3886"/>
    </location>
</feature>
<dbReference type="Pfam" id="PF19116">
    <property type="entry name" value="DUF5801"/>
    <property type="match status" value="4"/>
</dbReference>
<dbReference type="Pfam" id="PF17963">
    <property type="entry name" value="Big_9"/>
    <property type="match status" value="7"/>
</dbReference>
<proteinExistence type="predicted"/>
<gene>
    <name evidence="3" type="ORF">ACFO0A_13645</name>
</gene>
<dbReference type="NCBIfam" id="NF012211">
    <property type="entry name" value="tand_rpt_95"/>
    <property type="match status" value="4"/>
</dbReference>
<dbReference type="NCBIfam" id="TIGR01965">
    <property type="entry name" value="VCBS_repeat"/>
    <property type="match status" value="1"/>
</dbReference>
<feature type="domain" description="DUF5801" evidence="2">
    <location>
        <begin position="2409"/>
        <end position="2553"/>
    </location>
</feature>
<dbReference type="Proteomes" id="UP001595828">
    <property type="component" value="Unassembled WGS sequence"/>
</dbReference>
<keyword evidence="4" id="KW-1185">Reference proteome</keyword>
<feature type="domain" description="DUF5801" evidence="2">
    <location>
        <begin position="2577"/>
        <end position="2724"/>
    </location>
</feature>
<evidence type="ECO:0000313" key="4">
    <source>
        <dbReference type="Proteomes" id="UP001595828"/>
    </source>
</evidence>
<feature type="domain" description="DUF5801" evidence="2">
    <location>
        <begin position="2218"/>
        <end position="2374"/>
    </location>
</feature>
<dbReference type="InterPro" id="IPR013783">
    <property type="entry name" value="Ig-like_fold"/>
</dbReference>
<protein>
    <submittedName>
        <fullName evidence="3">Ig-like domain-containing protein</fullName>
    </submittedName>
</protein>
<evidence type="ECO:0000256" key="1">
    <source>
        <dbReference type="SAM" id="MobiDB-lite"/>
    </source>
</evidence>
<feature type="compositionally biased region" description="Polar residues" evidence="1">
    <location>
        <begin position="1949"/>
        <end position="1970"/>
    </location>
</feature>
<dbReference type="Gene3D" id="2.60.40.10">
    <property type="entry name" value="Immunoglobulins"/>
    <property type="match status" value="1"/>
</dbReference>
<organism evidence="3 4">
    <name type="scientific">Novosphingobium tardum</name>
    <dbReference type="NCBI Taxonomy" id="1538021"/>
    <lineage>
        <taxon>Bacteria</taxon>
        <taxon>Pseudomonadati</taxon>
        <taxon>Pseudomonadota</taxon>
        <taxon>Alphaproteobacteria</taxon>
        <taxon>Sphingomonadales</taxon>
        <taxon>Sphingomonadaceae</taxon>
        <taxon>Novosphingobium</taxon>
    </lineage>
</organism>
<feature type="compositionally biased region" description="Polar residues" evidence="1">
    <location>
        <begin position="691"/>
        <end position="702"/>
    </location>
</feature>
<reference evidence="4" key="1">
    <citation type="journal article" date="2019" name="Int. J. Syst. Evol. Microbiol.">
        <title>The Global Catalogue of Microorganisms (GCM) 10K type strain sequencing project: providing services to taxonomists for standard genome sequencing and annotation.</title>
        <authorList>
            <consortium name="The Broad Institute Genomics Platform"/>
            <consortium name="The Broad Institute Genome Sequencing Center for Infectious Disease"/>
            <person name="Wu L."/>
            <person name="Ma J."/>
        </authorList>
    </citation>
    <scope>NUCLEOTIDE SEQUENCE [LARGE SCALE GENOMIC DNA]</scope>
    <source>
        <strain evidence="4">CGMCC 1.12989</strain>
    </source>
</reference>
<accession>A0ABV8RSE9</accession>
<dbReference type="InterPro" id="IPR010221">
    <property type="entry name" value="VCBS_dom"/>
</dbReference>
<feature type="region of interest" description="Disordered" evidence="1">
    <location>
        <begin position="1938"/>
        <end position="1970"/>
    </location>
</feature>
<dbReference type="Gene3D" id="2.60.40.3440">
    <property type="match status" value="4"/>
</dbReference>
<sequence length="4032" mass="399342">MDYENAPHGKLDQATDGHDAAAMRDMRDMAAAAAPVIAATAAAVARSGGVPLLPGADGVVVLPTGASLDDITVSGRDLIVTMPDGTVYVIPEGAVFVPEIVVDGVAVPPLNLAALLIGEEPIEPAAGLVRSSGGNFFDPAGPIQDAYKIGDLLPPTALQFPAQQSREVLPALPDRPSTAIIVTPDQPAGTTAATATVNEAGLPARGAEPAGSNPSAPSEGTTGTIVFAAPDGLASLTINGIALTGVGQTFVSPRGTLTITSFDLTAGTAGYSYTLTDNLVGATLADVFTVVVVDTDGDTATATLTVNAIDDVPTARADTDAVAAGSYAVQTGNVITGTGTTSGVAGADTPGADGITGAGAGITRIASAAIAANADTSFDASGNLQVSGQYGVLTIKADGSYSYARNPGTAGGVNDVFNYTLTDGDGSTSTSTLTIAIGDAMPSLDSLPVVGPSTTVFEAGLPARGTEAPGSQAAAPIESTSGTIGFTSGDTPAGVTINGTTVAVGAVITVPSGMLTITSFDLMGGTIGYTFTLNDNTSGDNTTIPFTVVVTDVDGDTASGNFVITVVDDVPLAVNDTATQSSENAPVTINAFANDVPGADSVAPGAIAAVPGTLSGAGTLAYNGDGTFTYTPAPGETGAVTFDYTITDGDGDNSRATVTITLQADSFPTISVLGGNSVDEAGLPARAGESAGSQAAGNGETTTGSISFNTGGDTLASLVINGVDVTAGGSVTSAKGVLTVTLANGVYGYSYTLSDNTLADPDSDSFTVTLTDSDGDKASTTLVIAIADDVPAAADDSNSIAAGSYGPATGNVLANDTPGADSAVVTGYAGSGSSGVAGATVAGTYGTLTIAADGSYSYARNPGTPGGVSDSFTYTITDGDGDKATANLTIALGDSTTTLTLPTAGQAGAVVAEAGLSTGSAAATNTEFANGSFTYTAPDGPATIVIGGTTITTVGQVITGTYGTLTITSLAPGAVGYTYELTTNTSGDNTSDNFAVSVTDLDGDSSAGTLSIAIIDDVPTARADADSVTEDGPLVADGNVITGSGGTDANVTDGVTDTQGADGAAITGFSFGATTGTVGSALAGTYGSLTLNADGSYNYVLDNSNPLVQGLNGTRSLTETFGYTLTDGDGDSRTTTLTITINGSNDPVTITGLDLAGGEETVYEANLPDGTAPNAAALTQTGTFSVAGIDGITAITVGGMTVYTGGAFVAGRTVVNDHGTLTITSVTPVKDATGATVSAVVGYSYTLNDSTVAHTGAANAQLIDTFVVTATDSDGSVATDRLEVVVVDDAPIARDDGPIAVPEQGSVLINAFANDSAGADGVVLAIGVAVSASPTKGTVVYNGDGTFSYTALPGAEGTDSFTYRITDADGDVSLATVTLNLLADSVPMVKSTTNLTVDEDGLPGANTDANPLQANPAETAGSGSTSATGTATVNFGKDVPADLLAAIVLVDNPAYDTQLKTLSGQQVVFALEGGVLIGRAGSSAGAEVIRVTITGAALGPNPGDVVYTYTTLLSQPVQHVVAGSEDTVTLSGVTFQVTDSDTDTTTGAFNVSVLDDVPTALADTDALAAGTFGPEGGNVFTGVGTTSGAAGADVAGADGARVTLVGLIVNGAFVTGSQHFITPGGSTTIQGQYGVLTLSDDGTYSYTRDAGSPGGVNETFFYRLTDGDGDSSGTTLTIAIGDSTPTLTVPDAGGATTTVYEAGLPARPGESAGSNQAAPSETVSGTATFHSLDGASALIINGVTINGSTTFPITVTDPANPTGTLVITSATFDETTGDGSFNYTYTLTDNTSGDATSVSFPVTFLDADGDPANATLTINIVDDTPTAADDVATQTTENQPITIAALTNDTFGADSVATTDATKVFVSTQGQYGTVTYDPATGLFTYTPASGAGSDGHTTDTFQYTIIDGDGDPSTATVTVTLQPDSVPVALDVLAKVDDDGLAGGNPTGDATNGDDNQNAGESGTGTSSEAVWTGTLGVSAGTADAPLTYTLASAAGTTLVGTEQATLTYNAATNTLTATVAALDGGGVAQARAGTVLFTVQITDTHSGAYTVTLVNPIHQPTLDGLAGDNTENNSTVALTYTVSDSDTNPVGGDTDTGTITINFDDDVPTADSFSVIQPNENQAFSISLAGHFVAGADGVNLATGVSFTTASQGTVTYNGNGTFTYTPASGAGSPPAGTSDSFTYTVTDADGDSVTKTVSITLQPDSTPSVKTTTNLSVDEDGFANHNPDGGALIHPTETAGSNSLTDTSGQAVVNFGNDVPVNLASSIVLVDDAAYDTQFVTLSGAPVVFAVEGGALVGREGSAAGAEVIRITLTGATAGPGTGDVTYTYSTVLSQPIQHATPGIEDTDTLSGVTFQVTDRDGDTTTGSFNVSVLDDVPSINVTQGTEANVVLTTQDADTAGPLTDSDSSTARFSSIFALSSNAGADGTTTTPSLSYDLAVTGGASGLSSHGVAITLYELADGSIVGSTSGTAPTTIDGSVVFRVSVASDGTVTLNQYQQVDHAPETSPVPGTDAPFADQFATLANGHITLTASATITDRDGDTATDSETIDLGGNICFADDGPSLTNVAAGAAVSVDETTAGANFAGGPISATSLTSAITATTAFGADGQALTGATTYGLTINGGGTTLLKTAIGDFPITLVQTSATTITGQYNGTTTAFTVSIGSDGKVTLTQNVALEHNTDGNTPAAYDDTLDLTGLVNATITIKDFDGDTATASQAIGNNIVFRDDGVDAVLDTNGISGGGTGPATGNVLTNDYRGADGSSITLVTNTAAGTSDSTVDGSGNYVIAGQYGTLTLNATTGAYSYTRTAGAGGGASDVFNYTLTDNDGDFDTTTLTIQIGDLMPVATTASAAVDDEGLSGGILGGTGDIDANTFTNPDDLDSTSEAIFKGLLGGTPGDGTNTFALTALTNDTQVMGQETVTYTVSADGSLLTARITSSPDTGRLGLTLFTVQITNANTGAYTVTLVDNVLHTAAGAENDVDITLGYKLTDQDLDVSTAGVLSIKFDDDTPTASPVSAMQATENLAFTIPLAGSFAAGADGLALTGAITFTQPTQGVVTLNGTTLTYTPNPGAGSTSVLDSFTYTITDGDGDTATQTVSVTLQPDSAPIVANVTATVDDDGLANGNPLSTAGDINANVGDLDGALSSEASFRGQLTANFGNDTGTVSFANLNGTTGQVGTETVTYTWNGTTNVLTATGPRGILFTVSLTPSGSYTVTLVDNVLHAAGGNDETSAPVVDLFYRAADSDGDVDTTGKLSITFNDDAPTAVAAKPVALNNAIGGSNSAYLDADNDVDNNMGADGGKVIFTAATITALQGQNLTSGLTSLTYQLNSDGTVLTAYKSTDASLVFTIALQPNNFSDQYVVTMAQPLDSKSSIDFNAGGYNFVGGNGSWAGFTSPTVGSQDLLLTPILNNTGNSTVNTNANEGGIGSGNSVGTGEAMRVDFVIDLTGSPVSGGDFSTNMTQSFTGHYVANGANALITAITSSSTVTIVAKDDDDSGVLKTVGDGTIDPLTGVGISYNGASLLVTTNGSYSVGGHVFTVTFSGGGASVSGVVDNTRLAGYTADGYNSIEFGYGGGNTFKIGDFGATTVTNDPVNFTAPISVIDGDGDLASSGNLAITLNPTTPPIALDLNGDGVTFASLAAGTTFDYGSGQVHTAWVGHGDGLLAFDANGNGSVDSGREIAFSTGGSDLAGLAARFDTNHDGLLDAGDADFAKFGAWQDANGNGVSDPGEFHTLTELGIASITLTSDGKAYTAADGDVTVAGSATFTRTDGSTGTVADAAFAIAALAKNEAKVAELAAGNAALAGVLATAAAAVVPALPAAAADTAHDTAVVTLDTVHEALQSLPTTATTLKPAGDLFAPAAEQAPHDPQSHLGSADNDNGAGRAALEALASHADGGAADHGDAGLQVAASAGASPVVTFNAEGTQMMDALLVMGGGQAATAGQQHVADAGTNQEAVKAAFADTAGAHFVDSVVNHFAGDAGAVVHTGGADLVAALFASVGGDAANTPVFFQNQIADDLNAIAAAHG</sequence>
<dbReference type="RefSeq" id="WP_379539548.1">
    <property type="nucleotide sequence ID" value="NZ_JBHSDR010000006.1"/>
</dbReference>
<feature type="region of interest" description="Disordered" evidence="1">
    <location>
        <begin position="1398"/>
        <end position="1427"/>
    </location>
</feature>
<evidence type="ECO:0000313" key="3">
    <source>
        <dbReference type="EMBL" id="MFC4296098.1"/>
    </source>
</evidence>
<evidence type="ECO:0000259" key="2">
    <source>
        <dbReference type="Pfam" id="PF19116"/>
    </source>
</evidence>
<comment type="caution">
    <text evidence="3">The sequence shown here is derived from an EMBL/GenBank/DDBJ whole genome shotgun (WGS) entry which is preliminary data.</text>
</comment>
<feature type="region of interest" description="Disordered" evidence="1">
    <location>
        <begin position="681"/>
        <end position="702"/>
    </location>
</feature>